<feature type="transmembrane region" description="Helical" evidence="1">
    <location>
        <begin position="41"/>
        <end position="60"/>
    </location>
</feature>
<name>A0ABD5Y8Z8_9EURY</name>
<dbReference type="RefSeq" id="WP_274322929.1">
    <property type="nucleotide sequence ID" value="NZ_CP118158.1"/>
</dbReference>
<feature type="transmembrane region" description="Helical" evidence="1">
    <location>
        <begin position="224"/>
        <end position="248"/>
    </location>
</feature>
<evidence type="ECO:0000313" key="2">
    <source>
        <dbReference type="EMBL" id="MFC7141850.1"/>
    </source>
</evidence>
<feature type="transmembrane region" description="Helical" evidence="1">
    <location>
        <begin position="12"/>
        <end position="35"/>
    </location>
</feature>
<keyword evidence="1" id="KW-0812">Transmembrane</keyword>
<feature type="transmembrane region" description="Helical" evidence="1">
    <location>
        <begin position="81"/>
        <end position="103"/>
    </location>
</feature>
<protein>
    <submittedName>
        <fullName evidence="2">DUF2391 family protein</fullName>
    </submittedName>
</protein>
<evidence type="ECO:0000256" key="1">
    <source>
        <dbReference type="SAM" id="Phobius"/>
    </source>
</evidence>
<keyword evidence="1" id="KW-1133">Transmembrane helix</keyword>
<dbReference type="Proteomes" id="UP001596432">
    <property type="component" value="Unassembled WGS sequence"/>
</dbReference>
<sequence>MTEVSRVVRNQTRGITGALVVAGVTILLTAETWWLAWERPAAHLIVYSVVGLGVVLLITRTSGFRVEEEDESTAQYHPLRLAVDFAQLVLQTLVATVVVLWMYGIVDSSSPPHLVARMGLMQVVPLGFGAALANQLLHEMEDQGEQTTERRSLPTNVAVFAAGAIFFSLPLGASIEMNILAASAGWLRHGAIVAVSLATAYLVLYELEFRGQARRTVDHEQAVLLHAGQVCLVYAVGLAVSVVLLWGFGYLSFTPATDVQKVVVLSFPTTVGGAAARVIL</sequence>
<dbReference type="InterPro" id="IPR024464">
    <property type="entry name" value="DUF2391"/>
</dbReference>
<dbReference type="EMBL" id="JBHTAS010000001">
    <property type="protein sequence ID" value="MFC7141850.1"/>
    <property type="molecule type" value="Genomic_DNA"/>
</dbReference>
<comment type="caution">
    <text evidence="2">The sequence shown here is derived from an EMBL/GenBank/DDBJ whole genome shotgun (WGS) entry which is preliminary data.</text>
</comment>
<feature type="transmembrane region" description="Helical" evidence="1">
    <location>
        <begin position="186"/>
        <end position="204"/>
    </location>
</feature>
<organism evidence="2 3">
    <name type="scientific">Halosimplex aquaticum</name>
    <dbReference type="NCBI Taxonomy" id="3026162"/>
    <lineage>
        <taxon>Archaea</taxon>
        <taxon>Methanobacteriati</taxon>
        <taxon>Methanobacteriota</taxon>
        <taxon>Stenosarchaea group</taxon>
        <taxon>Halobacteria</taxon>
        <taxon>Halobacteriales</taxon>
        <taxon>Haloarculaceae</taxon>
        <taxon>Halosimplex</taxon>
    </lineage>
</organism>
<keyword evidence="1" id="KW-0472">Membrane</keyword>
<reference evidence="2 3" key="1">
    <citation type="journal article" date="2019" name="Int. J. Syst. Evol. Microbiol.">
        <title>The Global Catalogue of Microorganisms (GCM) 10K type strain sequencing project: providing services to taxonomists for standard genome sequencing and annotation.</title>
        <authorList>
            <consortium name="The Broad Institute Genomics Platform"/>
            <consortium name="The Broad Institute Genome Sequencing Center for Infectious Disease"/>
            <person name="Wu L."/>
            <person name="Ma J."/>
        </authorList>
    </citation>
    <scope>NUCLEOTIDE SEQUENCE [LARGE SCALE GENOMIC DNA]</scope>
    <source>
        <strain evidence="2 3">XZYJT29</strain>
    </source>
</reference>
<feature type="transmembrane region" description="Helical" evidence="1">
    <location>
        <begin position="157"/>
        <end position="180"/>
    </location>
</feature>
<keyword evidence="3" id="KW-1185">Reference proteome</keyword>
<gene>
    <name evidence="2" type="ORF">ACFQMA_18695</name>
</gene>
<dbReference type="AlphaFoldDB" id="A0ABD5Y8Z8"/>
<accession>A0ABD5Y8Z8</accession>
<proteinExistence type="predicted"/>
<dbReference type="GeneID" id="78822178"/>
<evidence type="ECO:0000313" key="3">
    <source>
        <dbReference type="Proteomes" id="UP001596432"/>
    </source>
</evidence>
<dbReference type="Pfam" id="PF09622">
    <property type="entry name" value="DUF2391"/>
    <property type="match status" value="1"/>
</dbReference>
<feature type="transmembrane region" description="Helical" evidence="1">
    <location>
        <begin position="115"/>
        <end position="137"/>
    </location>
</feature>